<dbReference type="InterPro" id="IPR003593">
    <property type="entry name" value="AAA+_ATPase"/>
</dbReference>
<dbReference type="InterPro" id="IPR003439">
    <property type="entry name" value="ABC_transporter-like_ATP-bd"/>
</dbReference>
<dbReference type="PANTHER" id="PTHR43875">
    <property type="entry name" value="MALTODEXTRIN IMPORT ATP-BINDING PROTEIN MSMX"/>
    <property type="match status" value="1"/>
</dbReference>
<comment type="caution">
    <text evidence="6">The sequence shown here is derived from an EMBL/GenBank/DDBJ whole genome shotgun (WGS) entry which is preliminary data.</text>
</comment>
<evidence type="ECO:0000313" key="6">
    <source>
        <dbReference type="EMBL" id="MFD1881685.1"/>
    </source>
</evidence>
<keyword evidence="2" id="KW-0813">Transport</keyword>
<dbReference type="RefSeq" id="WP_379141743.1">
    <property type="nucleotide sequence ID" value="NZ_JBHUEN010000021.1"/>
</dbReference>
<proteinExistence type="inferred from homology"/>
<dbReference type="Gene3D" id="2.40.50.140">
    <property type="entry name" value="Nucleic acid-binding proteins"/>
    <property type="match status" value="1"/>
</dbReference>
<dbReference type="SMART" id="SM00382">
    <property type="entry name" value="AAA"/>
    <property type="match status" value="1"/>
</dbReference>
<comment type="similarity">
    <text evidence="1">Belongs to the ABC transporter superfamily.</text>
</comment>
<accession>A0ABW4R7I6</accession>
<dbReference type="SUPFAM" id="SSF52540">
    <property type="entry name" value="P-loop containing nucleoside triphosphate hydrolases"/>
    <property type="match status" value="1"/>
</dbReference>
<dbReference type="EMBL" id="JBHUEN010000021">
    <property type="protein sequence ID" value="MFD1881685.1"/>
    <property type="molecule type" value="Genomic_DNA"/>
</dbReference>
<dbReference type="SUPFAM" id="SSF50331">
    <property type="entry name" value="MOP-like"/>
    <property type="match status" value="1"/>
</dbReference>
<dbReference type="InterPro" id="IPR008995">
    <property type="entry name" value="Mo/tungstate-bd_C_term_dom"/>
</dbReference>
<dbReference type="PROSITE" id="PS50893">
    <property type="entry name" value="ABC_TRANSPORTER_2"/>
    <property type="match status" value="1"/>
</dbReference>
<evidence type="ECO:0000256" key="4">
    <source>
        <dbReference type="ARBA" id="ARBA00022840"/>
    </source>
</evidence>
<dbReference type="Gene3D" id="3.40.50.300">
    <property type="entry name" value="P-loop containing nucleotide triphosphate hydrolases"/>
    <property type="match status" value="1"/>
</dbReference>
<feature type="domain" description="ABC transporter" evidence="5">
    <location>
        <begin position="9"/>
        <end position="239"/>
    </location>
</feature>
<dbReference type="InterPro" id="IPR012340">
    <property type="entry name" value="NA-bd_OB-fold"/>
</dbReference>
<evidence type="ECO:0000256" key="3">
    <source>
        <dbReference type="ARBA" id="ARBA00022741"/>
    </source>
</evidence>
<protein>
    <submittedName>
        <fullName evidence="6">ABC transporter ATP-binding protein</fullName>
    </submittedName>
</protein>
<keyword evidence="4 6" id="KW-0067">ATP-binding</keyword>
<dbReference type="GO" id="GO:0005524">
    <property type="term" value="F:ATP binding"/>
    <property type="evidence" value="ECO:0007669"/>
    <property type="project" value="UniProtKB-KW"/>
</dbReference>
<dbReference type="PROSITE" id="PS00211">
    <property type="entry name" value="ABC_TRANSPORTER_1"/>
    <property type="match status" value="1"/>
</dbReference>
<dbReference type="Pfam" id="PF08402">
    <property type="entry name" value="TOBE_2"/>
    <property type="match status" value="1"/>
</dbReference>
<organism evidence="6 7">
    <name type="scientific">Paracoccus pacificus</name>
    <dbReference type="NCBI Taxonomy" id="1463598"/>
    <lineage>
        <taxon>Bacteria</taxon>
        <taxon>Pseudomonadati</taxon>
        <taxon>Pseudomonadota</taxon>
        <taxon>Alphaproteobacteria</taxon>
        <taxon>Rhodobacterales</taxon>
        <taxon>Paracoccaceae</taxon>
        <taxon>Paracoccus</taxon>
    </lineage>
</organism>
<dbReference type="Proteomes" id="UP001597213">
    <property type="component" value="Unassembled WGS sequence"/>
</dbReference>
<evidence type="ECO:0000259" key="5">
    <source>
        <dbReference type="PROSITE" id="PS50893"/>
    </source>
</evidence>
<dbReference type="InterPro" id="IPR013611">
    <property type="entry name" value="Transp-assoc_OB_typ2"/>
</dbReference>
<dbReference type="Pfam" id="PF00005">
    <property type="entry name" value="ABC_tran"/>
    <property type="match status" value="1"/>
</dbReference>
<keyword evidence="3" id="KW-0547">Nucleotide-binding</keyword>
<dbReference type="NCBIfam" id="NF008653">
    <property type="entry name" value="PRK11650.1"/>
    <property type="match status" value="1"/>
</dbReference>
<dbReference type="Gene3D" id="2.40.50.100">
    <property type="match status" value="1"/>
</dbReference>
<dbReference type="InterPro" id="IPR017871">
    <property type="entry name" value="ABC_transporter-like_CS"/>
</dbReference>
<evidence type="ECO:0000256" key="2">
    <source>
        <dbReference type="ARBA" id="ARBA00022448"/>
    </source>
</evidence>
<dbReference type="InterPro" id="IPR027417">
    <property type="entry name" value="P-loop_NTPase"/>
</dbReference>
<dbReference type="PANTHER" id="PTHR43875:SF1">
    <property type="entry name" value="OSMOPROTECTIVE COMPOUNDS UPTAKE ATP-BINDING PROTEIN GGTA"/>
    <property type="match status" value="1"/>
</dbReference>
<name>A0ABW4R7I6_9RHOB</name>
<evidence type="ECO:0000256" key="1">
    <source>
        <dbReference type="ARBA" id="ARBA00005417"/>
    </source>
</evidence>
<reference evidence="7" key="1">
    <citation type="journal article" date="2019" name="Int. J. Syst. Evol. Microbiol.">
        <title>The Global Catalogue of Microorganisms (GCM) 10K type strain sequencing project: providing services to taxonomists for standard genome sequencing and annotation.</title>
        <authorList>
            <consortium name="The Broad Institute Genomics Platform"/>
            <consortium name="The Broad Institute Genome Sequencing Center for Infectious Disease"/>
            <person name="Wu L."/>
            <person name="Ma J."/>
        </authorList>
    </citation>
    <scope>NUCLEOTIDE SEQUENCE [LARGE SCALE GENOMIC DNA]</scope>
    <source>
        <strain evidence="7">CCUG 56029</strain>
    </source>
</reference>
<keyword evidence="7" id="KW-1185">Reference proteome</keyword>
<gene>
    <name evidence="6" type="ORF">ACFSCT_08165</name>
</gene>
<sequence length="364" mass="39202">MQATTGAEIRLDALTKSYGDNLVLPGLDATLGAGEFTVILGPSGCGKSTLLNLLAGLERVTSGRILMNGREVQDLAPRDRGVAMVFQNYALYPHMTVAENIGYALKIAGVPRAERDRRIAEAARSVALGDYLIRRPGELSGGQRQRVAIARAIVREPSVMLFDEPLSNLDAQLRHGTRMELAALHRRIGASSIFVTHDQVEAMTLADRILILNKGRIEQFDTPEAIYRRPASTFVAGFIGAPPMNLLDAMAEDGQVRLASGSVLARGEVNGPVTVGIRPETIRLSDAGELVVVDYVEDLGGHHVLAAHLEDGQPLRIMTPPERRPEPGERLHVSFAGAPVHLFDAVTGRRLADPAPIRSEGVSA</sequence>
<evidence type="ECO:0000313" key="7">
    <source>
        <dbReference type="Proteomes" id="UP001597213"/>
    </source>
</evidence>
<dbReference type="InterPro" id="IPR047641">
    <property type="entry name" value="ABC_transpr_MalK/UgpC-like"/>
</dbReference>